<keyword evidence="1" id="KW-0472">Membrane</keyword>
<keyword evidence="3" id="KW-1185">Reference proteome</keyword>
<gene>
    <name evidence="2" type="ORF">A7U60_g2766</name>
</gene>
<keyword evidence="1" id="KW-0812">Transmembrane</keyword>
<comment type="caution">
    <text evidence="2">The sequence shown here is derived from an EMBL/GenBank/DDBJ whole genome shotgun (WGS) entry which is preliminary data.</text>
</comment>
<accession>A0A9Q5I1U8</accession>
<dbReference type="EMBL" id="LNZH02000143">
    <property type="protein sequence ID" value="OCB90006.1"/>
    <property type="molecule type" value="Genomic_DNA"/>
</dbReference>
<protein>
    <submittedName>
        <fullName evidence="2">Uncharacterized protein</fullName>
    </submittedName>
</protein>
<evidence type="ECO:0000313" key="3">
    <source>
        <dbReference type="Proteomes" id="UP000757232"/>
    </source>
</evidence>
<sequence length="219" mass="24707">MALQTLTTMATAGKTGTAVQALGTNESSGDTGGLLNSDGPQPLVPAFILSALVIVGIMMMCWWKRVSARRASASRAGVVEEGAGMNMVIGAGRGLSAGMVMLAAHGTELPTQMEVRPSVRRKKDVKLGPKPLLWDIYLERDDELDEKEMKCGWRWMMRVMYVSVQYLYLLGYHQPSRQPTRYLQTQHEHVEEDAQSLYNHNHREYHHFSLHNHNYEYPF</sequence>
<proteinExistence type="predicted"/>
<keyword evidence="1" id="KW-1133">Transmembrane helix</keyword>
<reference evidence="2" key="1">
    <citation type="submission" date="2016-06" db="EMBL/GenBank/DDBJ databases">
        <title>Draft Genome sequence of the fungus Inonotus baumii.</title>
        <authorList>
            <person name="Zhu H."/>
            <person name="Lin W."/>
        </authorList>
    </citation>
    <scope>NUCLEOTIDE SEQUENCE</scope>
    <source>
        <strain evidence="2">821</strain>
    </source>
</reference>
<feature type="transmembrane region" description="Helical" evidence="1">
    <location>
        <begin position="43"/>
        <end position="63"/>
    </location>
</feature>
<evidence type="ECO:0000313" key="2">
    <source>
        <dbReference type="EMBL" id="OCB90006.1"/>
    </source>
</evidence>
<dbReference type="Proteomes" id="UP000757232">
    <property type="component" value="Unassembled WGS sequence"/>
</dbReference>
<evidence type="ECO:0000256" key="1">
    <source>
        <dbReference type="SAM" id="Phobius"/>
    </source>
</evidence>
<dbReference type="AlphaFoldDB" id="A0A9Q5I1U8"/>
<organism evidence="2 3">
    <name type="scientific">Sanghuangporus baumii</name>
    <name type="common">Phellinus baumii</name>
    <dbReference type="NCBI Taxonomy" id="108892"/>
    <lineage>
        <taxon>Eukaryota</taxon>
        <taxon>Fungi</taxon>
        <taxon>Dikarya</taxon>
        <taxon>Basidiomycota</taxon>
        <taxon>Agaricomycotina</taxon>
        <taxon>Agaricomycetes</taxon>
        <taxon>Hymenochaetales</taxon>
        <taxon>Hymenochaetaceae</taxon>
        <taxon>Sanghuangporus</taxon>
    </lineage>
</organism>
<name>A0A9Q5I1U8_SANBA</name>